<dbReference type="EMBL" id="MLJW01001076">
    <property type="protein sequence ID" value="OIQ80330.1"/>
    <property type="molecule type" value="Genomic_DNA"/>
</dbReference>
<feature type="region of interest" description="Disordered" evidence="1">
    <location>
        <begin position="68"/>
        <end position="106"/>
    </location>
</feature>
<name>A0A1J5QAW2_9ZZZZ</name>
<evidence type="ECO:0000313" key="2">
    <source>
        <dbReference type="EMBL" id="OIQ80330.1"/>
    </source>
</evidence>
<feature type="compositionally biased region" description="Basic and acidic residues" evidence="1">
    <location>
        <begin position="8"/>
        <end position="21"/>
    </location>
</feature>
<feature type="compositionally biased region" description="Basic and acidic residues" evidence="1">
    <location>
        <begin position="72"/>
        <end position="100"/>
    </location>
</feature>
<organism evidence="2">
    <name type="scientific">mine drainage metagenome</name>
    <dbReference type="NCBI Taxonomy" id="410659"/>
    <lineage>
        <taxon>unclassified sequences</taxon>
        <taxon>metagenomes</taxon>
        <taxon>ecological metagenomes</taxon>
    </lineage>
</organism>
<accession>A0A1J5QAW2</accession>
<reference evidence="2" key="1">
    <citation type="submission" date="2016-10" db="EMBL/GenBank/DDBJ databases">
        <title>Sequence of Gallionella enrichment culture.</title>
        <authorList>
            <person name="Poehlein A."/>
            <person name="Muehling M."/>
            <person name="Daniel R."/>
        </authorList>
    </citation>
    <scope>NUCLEOTIDE SEQUENCE</scope>
</reference>
<sequence length="180" mass="20024">MRAQSLPEGRDRGRTLREGGVRRRTGTSGVLDLLRVRMVDIDLGRRRVLDRAAHGAWLAQMQTRGELTGHALDARRPEVRLDGESRTRRPDRSTVLHPDRGQLGPGAIGVLRVHQETTGGRRTISTGSDLDRDRSDLRLALREESSLLGPREQLRVDRGEVPTDTREIGLEGIFGGTERG</sequence>
<gene>
    <name evidence="2" type="ORF">GALL_379240</name>
</gene>
<dbReference type="AlphaFoldDB" id="A0A1J5QAW2"/>
<evidence type="ECO:0000256" key="1">
    <source>
        <dbReference type="SAM" id="MobiDB-lite"/>
    </source>
</evidence>
<comment type="caution">
    <text evidence="2">The sequence shown here is derived from an EMBL/GenBank/DDBJ whole genome shotgun (WGS) entry which is preliminary data.</text>
</comment>
<protein>
    <submittedName>
        <fullName evidence="2">Uncharacterized protein</fullName>
    </submittedName>
</protein>
<proteinExistence type="predicted"/>
<feature type="region of interest" description="Disordered" evidence="1">
    <location>
        <begin position="1"/>
        <end position="23"/>
    </location>
</feature>